<proteinExistence type="predicted"/>
<keyword evidence="1" id="KW-1133">Transmembrane helix</keyword>
<name>A0A6C0IMW4_9ZZZZ</name>
<dbReference type="EMBL" id="MN740226">
    <property type="protein sequence ID" value="QHT94561.1"/>
    <property type="molecule type" value="Genomic_DNA"/>
</dbReference>
<organism evidence="2">
    <name type="scientific">viral metagenome</name>
    <dbReference type="NCBI Taxonomy" id="1070528"/>
    <lineage>
        <taxon>unclassified sequences</taxon>
        <taxon>metagenomes</taxon>
        <taxon>organismal metagenomes</taxon>
    </lineage>
</organism>
<evidence type="ECO:0000313" key="2">
    <source>
        <dbReference type="EMBL" id="QHT94561.1"/>
    </source>
</evidence>
<protein>
    <submittedName>
        <fullName evidence="2">Uncharacterized protein</fullName>
    </submittedName>
</protein>
<evidence type="ECO:0000256" key="1">
    <source>
        <dbReference type="SAM" id="Phobius"/>
    </source>
</evidence>
<accession>A0A6C0IMW4</accession>
<sequence length="71" mass="8850">MINCYYCIIYSTMLYIIITNLLFIFISLRKKKQKKRDKTPCRFLKMDIYFCPFSKKNIFFFFIFFEFFGFA</sequence>
<keyword evidence="1" id="KW-0812">Transmembrane</keyword>
<keyword evidence="1" id="KW-0472">Membrane</keyword>
<feature type="transmembrane region" description="Helical" evidence="1">
    <location>
        <begin position="48"/>
        <end position="70"/>
    </location>
</feature>
<dbReference type="AlphaFoldDB" id="A0A6C0IMW4"/>
<feature type="transmembrane region" description="Helical" evidence="1">
    <location>
        <begin position="6"/>
        <end position="28"/>
    </location>
</feature>
<reference evidence="2" key="1">
    <citation type="journal article" date="2020" name="Nature">
        <title>Giant virus diversity and host interactions through global metagenomics.</title>
        <authorList>
            <person name="Schulz F."/>
            <person name="Roux S."/>
            <person name="Paez-Espino D."/>
            <person name="Jungbluth S."/>
            <person name="Walsh D.A."/>
            <person name="Denef V.J."/>
            <person name="McMahon K.D."/>
            <person name="Konstantinidis K.T."/>
            <person name="Eloe-Fadrosh E.A."/>
            <person name="Kyrpides N.C."/>
            <person name="Woyke T."/>
        </authorList>
    </citation>
    <scope>NUCLEOTIDE SEQUENCE</scope>
    <source>
        <strain evidence="2">GVMAG-M-3300024258-28</strain>
    </source>
</reference>